<proteinExistence type="predicted"/>
<organism evidence="1 2">
    <name type="scientific">Cuscuta campestris</name>
    <dbReference type="NCBI Taxonomy" id="132261"/>
    <lineage>
        <taxon>Eukaryota</taxon>
        <taxon>Viridiplantae</taxon>
        <taxon>Streptophyta</taxon>
        <taxon>Embryophyta</taxon>
        <taxon>Tracheophyta</taxon>
        <taxon>Spermatophyta</taxon>
        <taxon>Magnoliopsida</taxon>
        <taxon>eudicotyledons</taxon>
        <taxon>Gunneridae</taxon>
        <taxon>Pentapetalae</taxon>
        <taxon>asterids</taxon>
        <taxon>lamiids</taxon>
        <taxon>Solanales</taxon>
        <taxon>Convolvulaceae</taxon>
        <taxon>Cuscuteae</taxon>
        <taxon>Cuscuta</taxon>
        <taxon>Cuscuta subgen. Grammica</taxon>
        <taxon>Cuscuta sect. Cleistogrammica</taxon>
    </lineage>
</organism>
<dbReference type="AlphaFoldDB" id="A0A484MHM2"/>
<evidence type="ECO:0000313" key="1">
    <source>
        <dbReference type="EMBL" id="VFQ88332.1"/>
    </source>
</evidence>
<accession>A0A484MHM2</accession>
<name>A0A484MHM2_9ASTE</name>
<dbReference type="Proteomes" id="UP000595140">
    <property type="component" value="Unassembled WGS sequence"/>
</dbReference>
<reference evidence="1 2" key="1">
    <citation type="submission" date="2018-04" db="EMBL/GenBank/DDBJ databases">
        <authorList>
            <person name="Vogel A."/>
        </authorList>
    </citation>
    <scope>NUCLEOTIDE SEQUENCE [LARGE SCALE GENOMIC DNA]</scope>
</reference>
<sequence>MKILLAEDEEAAHEQGVLLVDLPQAKHPAVQKDVKVVPLTGDDAIDERVEADAVSLSAVLKNKGRILSSLQETVLGFPMSLPWELFIGWMDNLSAEGNRLSVAFAGFTLNEE</sequence>
<dbReference type="EMBL" id="OOIL02003537">
    <property type="protein sequence ID" value="VFQ88332.1"/>
    <property type="molecule type" value="Genomic_DNA"/>
</dbReference>
<protein>
    <submittedName>
        <fullName evidence="1">Uncharacterized protein</fullName>
    </submittedName>
</protein>
<gene>
    <name evidence="1" type="ORF">CCAM_LOCUS30108</name>
</gene>
<evidence type="ECO:0000313" key="2">
    <source>
        <dbReference type="Proteomes" id="UP000595140"/>
    </source>
</evidence>
<keyword evidence="2" id="KW-1185">Reference proteome</keyword>